<dbReference type="PATRIC" id="fig|1227455.4.peg.326"/>
<feature type="transmembrane region" description="Helical" evidence="6">
    <location>
        <begin position="87"/>
        <end position="105"/>
    </location>
</feature>
<dbReference type="Proteomes" id="UP000011669">
    <property type="component" value="Unassembled WGS sequence"/>
</dbReference>
<keyword evidence="5 6" id="KW-0472">Membrane</keyword>
<dbReference type="CDD" id="cd06261">
    <property type="entry name" value="TM_PBP2"/>
    <property type="match status" value="1"/>
</dbReference>
<dbReference type="InParanoid" id="M0MRM5"/>
<evidence type="ECO:0000256" key="5">
    <source>
        <dbReference type="ARBA" id="ARBA00023136"/>
    </source>
</evidence>
<dbReference type="SUPFAM" id="SSF161098">
    <property type="entry name" value="MetI-like"/>
    <property type="match status" value="1"/>
</dbReference>
<keyword evidence="2 6" id="KW-0813">Transport</keyword>
<feature type="transmembrane region" description="Helical" evidence="6">
    <location>
        <begin position="141"/>
        <end position="167"/>
    </location>
</feature>
<dbReference type="Pfam" id="PF00528">
    <property type="entry name" value="BPD_transp_1"/>
    <property type="match status" value="1"/>
</dbReference>
<evidence type="ECO:0000256" key="1">
    <source>
        <dbReference type="ARBA" id="ARBA00004141"/>
    </source>
</evidence>
<evidence type="ECO:0000256" key="4">
    <source>
        <dbReference type="ARBA" id="ARBA00022989"/>
    </source>
</evidence>
<name>M0MRM5_9EURY</name>
<reference evidence="8 9" key="1">
    <citation type="journal article" date="2014" name="PLoS Genet.">
        <title>Phylogenetically driven sequencing of extremely halophilic archaea reveals strategies for static and dynamic osmo-response.</title>
        <authorList>
            <person name="Becker E.A."/>
            <person name="Seitzer P.M."/>
            <person name="Tritt A."/>
            <person name="Larsen D."/>
            <person name="Krusor M."/>
            <person name="Yao A.I."/>
            <person name="Wu D."/>
            <person name="Madern D."/>
            <person name="Eisen J.A."/>
            <person name="Darling A.E."/>
            <person name="Facciotti M.T."/>
        </authorList>
    </citation>
    <scope>NUCLEOTIDE SEQUENCE [LARGE SCALE GENOMIC DNA]</scope>
    <source>
        <strain evidence="8 9">DSM 5350</strain>
    </source>
</reference>
<evidence type="ECO:0000256" key="2">
    <source>
        <dbReference type="ARBA" id="ARBA00022448"/>
    </source>
</evidence>
<dbReference type="EMBL" id="AOMD01000005">
    <property type="protein sequence ID" value="EMA47394.1"/>
    <property type="molecule type" value="Genomic_DNA"/>
</dbReference>
<evidence type="ECO:0000256" key="6">
    <source>
        <dbReference type="RuleBase" id="RU363032"/>
    </source>
</evidence>
<evidence type="ECO:0000256" key="3">
    <source>
        <dbReference type="ARBA" id="ARBA00022692"/>
    </source>
</evidence>
<evidence type="ECO:0000313" key="8">
    <source>
        <dbReference type="EMBL" id="EMA47394.1"/>
    </source>
</evidence>
<evidence type="ECO:0000313" key="9">
    <source>
        <dbReference type="Proteomes" id="UP000011669"/>
    </source>
</evidence>
<dbReference type="InterPro" id="IPR051204">
    <property type="entry name" value="ABC_transp_perm/SBD"/>
</dbReference>
<keyword evidence="9" id="KW-1185">Reference proteome</keyword>
<accession>M0MRM5</accession>
<dbReference type="GO" id="GO:0031460">
    <property type="term" value="P:glycine betaine transport"/>
    <property type="evidence" value="ECO:0007669"/>
    <property type="project" value="TreeGrafter"/>
</dbReference>
<organism evidence="8 9">
    <name type="scientific">Halococcus saccharolyticus DSM 5350</name>
    <dbReference type="NCBI Taxonomy" id="1227455"/>
    <lineage>
        <taxon>Archaea</taxon>
        <taxon>Methanobacteriati</taxon>
        <taxon>Methanobacteriota</taxon>
        <taxon>Stenosarchaea group</taxon>
        <taxon>Halobacteria</taxon>
        <taxon>Halobacteriales</taxon>
        <taxon>Halococcaceae</taxon>
        <taxon>Halococcus</taxon>
    </lineage>
</organism>
<dbReference type="Gene3D" id="1.10.3720.10">
    <property type="entry name" value="MetI-like"/>
    <property type="match status" value="1"/>
</dbReference>
<dbReference type="AlphaFoldDB" id="M0MRM5"/>
<comment type="subcellular location">
    <subcellularLocation>
        <location evidence="6">Cell membrane</location>
        <topology evidence="6">Multi-pass membrane protein</topology>
    </subcellularLocation>
    <subcellularLocation>
        <location evidence="1">Membrane</location>
        <topology evidence="1">Multi-pass membrane protein</topology>
    </subcellularLocation>
</comment>
<dbReference type="OrthoDB" id="198402at2157"/>
<comment type="similarity">
    <text evidence="6">Belongs to the binding-protein-dependent transport system permease family.</text>
</comment>
<dbReference type="InterPro" id="IPR000515">
    <property type="entry name" value="MetI-like"/>
</dbReference>
<dbReference type="RefSeq" id="WP_006076116.1">
    <property type="nucleotide sequence ID" value="NZ_AOMD01000005.1"/>
</dbReference>
<feature type="domain" description="ABC transmembrane type-1" evidence="7">
    <location>
        <begin position="27"/>
        <end position="206"/>
    </location>
</feature>
<dbReference type="PANTHER" id="PTHR30177:SF4">
    <property type="entry name" value="OSMOPROTECTANT IMPORT PERMEASE PROTEIN OSMW"/>
    <property type="match status" value="1"/>
</dbReference>
<gene>
    <name evidence="8" type="ORF">C449_01571</name>
</gene>
<dbReference type="InterPro" id="IPR035906">
    <property type="entry name" value="MetI-like_sf"/>
</dbReference>
<feature type="transmembrane region" description="Helical" evidence="6">
    <location>
        <begin position="31"/>
        <end position="54"/>
    </location>
</feature>
<dbReference type="GO" id="GO:0005886">
    <property type="term" value="C:plasma membrane"/>
    <property type="evidence" value="ECO:0007669"/>
    <property type="project" value="UniProtKB-SubCell"/>
</dbReference>
<dbReference type="PROSITE" id="PS50928">
    <property type="entry name" value="ABC_TM1"/>
    <property type="match status" value="1"/>
</dbReference>
<feature type="transmembrane region" description="Helical" evidence="6">
    <location>
        <begin position="61"/>
        <end position="81"/>
    </location>
</feature>
<keyword evidence="4 6" id="KW-1133">Transmembrane helix</keyword>
<dbReference type="STRING" id="1227455.C449_01571"/>
<dbReference type="FunFam" id="1.10.3720.10:FF:000001">
    <property type="entry name" value="Glycine betaine ABC transporter, permease"/>
    <property type="match status" value="1"/>
</dbReference>
<feature type="transmembrane region" description="Helical" evidence="6">
    <location>
        <begin position="187"/>
        <end position="209"/>
    </location>
</feature>
<evidence type="ECO:0000259" key="7">
    <source>
        <dbReference type="PROSITE" id="PS50928"/>
    </source>
</evidence>
<proteinExistence type="inferred from homology"/>
<keyword evidence="3 6" id="KW-0812">Transmembrane</keyword>
<dbReference type="PANTHER" id="PTHR30177">
    <property type="entry name" value="GLYCINE BETAINE/L-PROLINE TRANSPORT SYSTEM PERMEASE PROTEIN PROW"/>
    <property type="match status" value="1"/>
</dbReference>
<dbReference type="GO" id="GO:0055085">
    <property type="term" value="P:transmembrane transport"/>
    <property type="evidence" value="ECO:0007669"/>
    <property type="project" value="InterPro"/>
</dbReference>
<comment type="caution">
    <text evidence="8">The sequence shown here is derived from an EMBL/GenBank/DDBJ whole genome shotgun (WGS) entry which is preliminary data.</text>
</comment>
<protein>
    <submittedName>
        <fullName evidence="8">Binding-protein-dependent transport systems inner membrane component</fullName>
    </submittedName>
</protein>
<sequence>MSPAVVPFVDELVGFALDNSDRLVRMSIEHVVLVLQALAIALPISVGLGIAISYNDRAATVVLWIAGVLLTLPAIALFGVLVPSLGIGAPPVIAALVAYAQLPIIRNTYIGVTQADAAAVEAGTGLGMNRIERLRRVRLPVALPVVMAGIRNAVVILVGLAAIGAFIGGPGLGHFVFYGISQGDTAMIVVTTVLISVLALAFDYLFALVERGLRLRNGEQLEPTYVTRTARAVSTQLT</sequence>